<accession>A0A6J8DST3</accession>
<keyword evidence="1" id="KW-0732">Signal</keyword>
<dbReference type="OrthoDB" id="10304684at2759"/>
<sequence>MDMKLYFITCVYFIVFIDSFAANTFNNQQDDLLSCVSDDDIYVCYNTEREKYYNIPKMKMDKLLESSGDEQYNIQEDLDDNYSVGESRSNYMPTTKRGYKRPSFLGLNRPSLSLYDLFVNYRRPPHSRGLFTSFRKRPFDSISYRGQFGGFGRKR</sequence>
<reference evidence="2 3" key="1">
    <citation type="submission" date="2020-06" db="EMBL/GenBank/DDBJ databases">
        <authorList>
            <person name="Li R."/>
            <person name="Bekaert M."/>
        </authorList>
    </citation>
    <scope>NUCLEOTIDE SEQUENCE [LARGE SCALE GENOMIC DNA]</scope>
    <source>
        <strain evidence="3">wild</strain>
    </source>
</reference>
<gene>
    <name evidence="2" type="ORF">MCOR_43719</name>
</gene>
<name>A0A6J8DST3_MYTCO</name>
<evidence type="ECO:0000313" key="2">
    <source>
        <dbReference type="EMBL" id="CAC5410541.1"/>
    </source>
</evidence>
<feature type="chain" id="PRO_5027009455" evidence="1">
    <location>
        <begin position="23"/>
        <end position="155"/>
    </location>
</feature>
<protein>
    <submittedName>
        <fullName evidence="2">Uncharacterized protein</fullName>
    </submittedName>
</protein>
<feature type="signal peptide" evidence="1">
    <location>
        <begin position="1"/>
        <end position="22"/>
    </location>
</feature>
<keyword evidence="3" id="KW-1185">Reference proteome</keyword>
<dbReference type="AlphaFoldDB" id="A0A6J8DST3"/>
<evidence type="ECO:0000256" key="1">
    <source>
        <dbReference type="SAM" id="SignalP"/>
    </source>
</evidence>
<dbReference type="Proteomes" id="UP000507470">
    <property type="component" value="Unassembled WGS sequence"/>
</dbReference>
<organism evidence="2 3">
    <name type="scientific">Mytilus coruscus</name>
    <name type="common">Sea mussel</name>
    <dbReference type="NCBI Taxonomy" id="42192"/>
    <lineage>
        <taxon>Eukaryota</taxon>
        <taxon>Metazoa</taxon>
        <taxon>Spiralia</taxon>
        <taxon>Lophotrochozoa</taxon>
        <taxon>Mollusca</taxon>
        <taxon>Bivalvia</taxon>
        <taxon>Autobranchia</taxon>
        <taxon>Pteriomorphia</taxon>
        <taxon>Mytilida</taxon>
        <taxon>Mytiloidea</taxon>
        <taxon>Mytilidae</taxon>
        <taxon>Mytilinae</taxon>
        <taxon>Mytilus</taxon>
    </lineage>
</organism>
<proteinExistence type="predicted"/>
<dbReference type="EMBL" id="CACVKT020007773">
    <property type="protein sequence ID" value="CAC5410541.1"/>
    <property type="molecule type" value="Genomic_DNA"/>
</dbReference>
<evidence type="ECO:0000313" key="3">
    <source>
        <dbReference type="Proteomes" id="UP000507470"/>
    </source>
</evidence>